<dbReference type="HOGENOM" id="CLU_000688_20_0_5"/>
<dbReference type="GO" id="GO:0006508">
    <property type="term" value="P:proteolysis"/>
    <property type="evidence" value="ECO:0007669"/>
    <property type="project" value="InterPro"/>
</dbReference>
<dbReference type="InterPro" id="IPR003959">
    <property type="entry name" value="ATPase_AAA_core"/>
</dbReference>
<keyword evidence="1" id="KW-0067">ATP-binding</keyword>
<dbReference type="InterPro" id="IPR027417">
    <property type="entry name" value="P-loop_NTPase"/>
</dbReference>
<dbReference type="GO" id="GO:0016887">
    <property type="term" value="F:ATP hydrolysis activity"/>
    <property type="evidence" value="ECO:0007669"/>
    <property type="project" value="InterPro"/>
</dbReference>
<protein>
    <submittedName>
        <fullName evidence="4">AAA ATPase, central domain protein</fullName>
    </submittedName>
</protein>
<dbReference type="AlphaFoldDB" id="Q07NV6"/>
<dbReference type="InterPro" id="IPR037219">
    <property type="entry name" value="Peptidase_M41-like"/>
</dbReference>
<dbReference type="KEGG" id="rpe:RPE_2439"/>
<dbReference type="Pfam" id="PF00004">
    <property type="entry name" value="AAA"/>
    <property type="match status" value="1"/>
</dbReference>
<proteinExistence type="inferred from homology"/>
<sequence>MSMIRRTHKSQSRVFVSARPKDAASVIARNLLVRALRQHNLHHILHGKPAVVSFLVDQVEDTKILIRESLSFLSEIMNGRLDFDAVWWRKEDAGKASTINDAWRLISDNTIVFGFAEDFDDIPVAFRELSDGVVKLSGPDSRALIAAFRAVFGKAPSEDILSSASRLSINVLSICLRNGVPFNQAVGRLHRYLSAGKASPPTVETDHPRLEALAGLGEVRDWGNSLARDVKDYREKRIPWSAVDRGILVSGPSGTGKTMFARALGNTCGVPVQVHSLARWQARGHLGDLLKAMRSAFGAALQSAPSILFIDEIDAFGSRNDFSGQNEQYCREVVNGLLECLDGAESREGVVVVAATNFPEKVDPALLRPGRLDRHLRIPLPDVDALGGILRFHLGDDLPMVNLESIASHLEGSTGAVVEQVVRDARRRARIDQRQLSIADVEHALPLRIRLSDAAFRRACIHEAGHALVGHLLTAETGSSLEVVRVMRDMSYQNDWGQTTFRRTPGFDRSRTSYLAEITTLLAGLAAEEIVLGAHGDGGGGEEGSDIHLATILAGRMHAALGLGGSLVYLTSNDSTKLLEHVRQDSHIRRQIHATLKACAHRARTIVSHHQRELGILETALAHRGHLAPDDISRLIRETDQGCTGSASDRTIGDDSADPT</sequence>
<evidence type="ECO:0000313" key="4">
    <source>
        <dbReference type="EMBL" id="ABJ06378.1"/>
    </source>
</evidence>
<feature type="domain" description="AAA+ ATPase" evidence="3">
    <location>
        <begin position="243"/>
        <end position="382"/>
    </location>
</feature>
<dbReference type="GO" id="GO:0004176">
    <property type="term" value="F:ATP-dependent peptidase activity"/>
    <property type="evidence" value="ECO:0007669"/>
    <property type="project" value="InterPro"/>
</dbReference>
<accession>Q07NV6</accession>
<dbReference type="Gene3D" id="3.40.50.300">
    <property type="entry name" value="P-loop containing nucleotide triphosphate hydrolases"/>
    <property type="match status" value="1"/>
</dbReference>
<dbReference type="GO" id="GO:0005524">
    <property type="term" value="F:ATP binding"/>
    <property type="evidence" value="ECO:0007669"/>
    <property type="project" value="UniProtKB-KW"/>
</dbReference>
<dbReference type="Pfam" id="PF01434">
    <property type="entry name" value="Peptidase_M41"/>
    <property type="match status" value="1"/>
</dbReference>
<dbReference type="PROSITE" id="PS00674">
    <property type="entry name" value="AAA"/>
    <property type="match status" value="1"/>
</dbReference>
<comment type="similarity">
    <text evidence="1">Belongs to the AAA ATPase family.</text>
</comment>
<dbReference type="STRING" id="316055.RPE_2439"/>
<dbReference type="GO" id="GO:0005886">
    <property type="term" value="C:plasma membrane"/>
    <property type="evidence" value="ECO:0007669"/>
    <property type="project" value="TreeGrafter"/>
</dbReference>
<dbReference type="eggNOG" id="COG0465">
    <property type="taxonomic scope" value="Bacteria"/>
</dbReference>
<dbReference type="PANTHER" id="PTHR23076">
    <property type="entry name" value="METALLOPROTEASE M41 FTSH"/>
    <property type="match status" value="1"/>
</dbReference>
<dbReference type="InterPro" id="IPR003593">
    <property type="entry name" value="AAA+_ATPase"/>
</dbReference>
<dbReference type="SMART" id="SM00382">
    <property type="entry name" value="AAA"/>
    <property type="match status" value="1"/>
</dbReference>
<name>Q07NV6_RHOP5</name>
<dbReference type="InterPro" id="IPR000642">
    <property type="entry name" value="Peptidase_M41"/>
</dbReference>
<gene>
    <name evidence="4" type="ordered locus">RPE_2439</name>
</gene>
<feature type="region of interest" description="Disordered" evidence="2">
    <location>
        <begin position="639"/>
        <end position="660"/>
    </location>
</feature>
<dbReference type="Gene3D" id="1.20.58.760">
    <property type="entry name" value="Peptidase M41"/>
    <property type="match status" value="1"/>
</dbReference>
<dbReference type="GO" id="GO:0030163">
    <property type="term" value="P:protein catabolic process"/>
    <property type="evidence" value="ECO:0007669"/>
    <property type="project" value="TreeGrafter"/>
</dbReference>
<dbReference type="EMBL" id="CP000463">
    <property type="protein sequence ID" value="ABJ06378.1"/>
    <property type="molecule type" value="Genomic_DNA"/>
</dbReference>
<dbReference type="SUPFAM" id="SSF52540">
    <property type="entry name" value="P-loop containing nucleoside triphosphate hydrolases"/>
    <property type="match status" value="1"/>
</dbReference>
<dbReference type="InterPro" id="IPR003960">
    <property type="entry name" value="ATPase_AAA_CS"/>
</dbReference>
<dbReference type="SUPFAM" id="SSF140990">
    <property type="entry name" value="FtsH protease domain-like"/>
    <property type="match status" value="1"/>
</dbReference>
<keyword evidence="1" id="KW-0547">Nucleotide-binding</keyword>
<reference evidence="4" key="1">
    <citation type="submission" date="2006-09" db="EMBL/GenBank/DDBJ databases">
        <title>Complete sequence of Rhodopseudomonas palustris BisA53.</title>
        <authorList>
            <consortium name="US DOE Joint Genome Institute"/>
            <person name="Copeland A."/>
            <person name="Lucas S."/>
            <person name="Lapidus A."/>
            <person name="Barry K."/>
            <person name="Detter J.C."/>
            <person name="Glavina del Rio T."/>
            <person name="Hammon N."/>
            <person name="Israni S."/>
            <person name="Dalin E."/>
            <person name="Tice H."/>
            <person name="Pitluck S."/>
            <person name="Chain P."/>
            <person name="Malfatti S."/>
            <person name="Shin M."/>
            <person name="Vergez L."/>
            <person name="Schmutz J."/>
            <person name="Larimer F."/>
            <person name="Land M."/>
            <person name="Hauser L."/>
            <person name="Pelletier D.A."/>
            <person name="Kyrpides N."/>
            <person name="Kim E."/>
            <person name="Harwood C.S."/>
            <person name="Oda Y."/>
            <person name="Richardson P."/>
        </authorList>
    </citation>
    <scope>NUCLEOTIDE SEQUENCE [LARGE SCALE GENOMIC DNA]</scope>
    <source>
        <strain evidence="4">BisA53</strain>
    </source>
</reference>
<organism evidence="4">
    <name type="scientific">Rhodopseudomonas palustris (strain BisA53)</name>
    <dbReference type="NCBI Taxonomy" id="316055"/>
    <lineage>
        <taxon>Bacteria</taxon>
        <taxon>Pseudomonadati</taxon>
        <taxon>Pseudomonadota</taxon>
        <taxon>Alphaproteobacteria</taxon>
        <taxon>Hyphomicrobiales</taxon>
        <taxon>Nitrobacteraceae</taxon>
        <taxon>Rhodopseudomonas</taxon>
    </lineage>
</organism>
<dbReference type="PANTHER" id="PTHR23076:SF97">
    <property type="entry name" value="ATP-DEPENDENT ZINC METALLOPROTEASE YME1L1"/>
    <property type="match status" value="1"/>
</dbReference>
<dbReference type="CDD" id="cd19481">
    <property type="entry name" value="RecA-like_protease"/>
    <property type="match status" value="1"/>
</dbReference>
<evidence type="ECO:0000256" key="2">
    <source>
        <dbReference type="SAM" id="MobiDB-lite"/>
    </source>
</evidence>
<evidence type="ECO:0000259" key="3">
    <source>
        <dbReference type="SMART" id="SM00382"/>
    </source>
</evidence>
<dbReference type="Gene3D" id="1.10.8.60">
    <property type="match status" value="1"/>
</dbReference>
<evidence type="ECO:0000256" key="1">
    <source>
        <dbReference type="RuleBase" id="RU003651"/>
    </source>
</evidence>
<dbReference type="GO" id="GO:0004222">
    <property type="term" value="F:metalloendopeptidase activity"/>
    <property type="evidence" value="ECO:0007669"/>
    <property type="project" value="InterPro"/>
</dbReference>